<dbReference type="Proteomes" id="UP000743370">
    <property type="component" value="Unassembled WGS sequence"/>
</dbReference>
<protein>
    <submittedName>
        <fullName evidence="2">Uncharacterized protein</fullName>
    </submittedName>
</protein>
<reference evidence="2 3" key="1">
    <citation type="submission" date="2020-05" db="EMBL/GenBank/DDBJ databases">
        <title>Vigna angularis (adzuki bean) Var. LongXiaoDou No. 4 denovo assembly.</title>
        <authorList>
            <person name="Xiang H."/>
        </authorList>
    </citation>
    <scope>NUCLEOTIDE SEQUENCE [LARGE SCALE GENOMIC DNA]</scope>
    <source>
        <tissue evidence="2">Leaf</tissue>
    </source>
</reference>
<evidence type="ECO:0000313" key="2">
    <source>
        <dbReference type="EMBL" id="KAG2391252.1"/>
    </source>
</evidence>
<feature type="chain" id="PRO_5035740043" evidence="1">
    <location>
        <begin position="17"/>
        <end position="159"/>
    </location>
</feature>
<feature type="signal peptide" evidence="1">
    <location>
        <begin position="1"/>
        <end position="16"/>
    </location>
</feature>
<comment type="caution">
    <text evidence="2">The sequence shown here is derived from an EMBL/GenBank/DDBJ whole genome shotgun (WGS) entry which is preliminary data.</text>
</comment>
<dbReference type="EMBL" id="JABFOF010000007">
    <property type="protein sequence ID" value="KAG2391252.1"/>
    <property type="molecule type" value="Genomic_DNA"/>
</dbReference>
<name>A0A8T0K4V5_PHAAN</name>
<sequence>MAMGHLLLVARTLADASEMGLFGWRRRMVSNRRPWATCFCHACGGARRRRGGGDYATWTRHCGGRVEGYSGRGEVAGTAAESRMATGRLDLEAVMESEKVVPKREILHGRVIIKLGSMAGSPNDLDDQPPRASLSVEGPIKGVGGSQPFVKHHAHIHPI</sequence>
<evidence type="ECO:0000313" key="3">
    <source>
        <dbReference type="Proteomes" id="UP000743370"/>
    </source>
</evidence>
<proteinExistence type="predicted"/>
<keyword evidence="1" id="KW-0732">Signal</keyword>
<gene>
    <name evidence="2" type="ORF">HKW66_Vig0129870</name>
</gene>
<dbReference type="AlphaFoldDB" id="A0A8T0K4V5"/>
<organism evidence="2 3">
    <name type="scientific">Phaseolus angularis</name>
    <name type="common">Azuki bean</name>
    <name type="synonym">Vigna angularis</name>
    <dbReference type="NCBI Taxonomy" id="3914"/>
    <lineage>
        <taxon>Eukaryota</taxon>
        <taxon>Viridiplantae</taxon>
        <taxon>Streptophyta</taxon>
        <taxon>Embryophyta</taxon>
        <taxon>Tracheophyta</taxon>
        <taxon>Spermatophyta</taxon>
        <taxon>Magnoliopsida</taxon>
        <taxon>eudicotyledons</taxon>
        <taxon>Gunneridae</taxon>
        <taxon>Pentapetalae</taxon>
        <taxon>rosids</taxon>
        <taxon>fabids</taxon>
        <taxon>Fabales</taxon>
        <taxon>Fabaceae</taxon>
        <taxon>Papilionoideae</taxon>
        <taxon>50 kb inversion clade</taxon>
        <taxon>NPAAA clade</taxon>
        <taxon>indigoferoid/millettioid clade</taxon>
        <taxon>Phaseoleae</taxon>
        <taxon>Vigna</taxon>
    </lineage>
</organism>
<accession>A0A8T0K4V5</accession>
<evidence type="ECO:0000256" key="1">
    <source>
        <dbReference type="SAM" id="SignalP"/>
    </source>
</evidence>